<evidence type="ECO:0000256" key="1">
    <source>
        <dbReference type="SAM" id="MobiDB-lite"/>
    </source>
</evidence>
<name>Q0U6M5_PHANO</name>
<organism evidence="2 3">
    <name type="scientific">Phaeosphaeria nodorum (strain SN15 / ATCC MYA-4574 / FGSC 10173)</name>
    <name type="common">Glume blotch fungus</name>
    <name type="synonym">Parastagonospora nodorum</name>
    <dbReference type="NCBI Taxonomy" id="321614"/>
    <lineage>
        <taxon>Eukaryota</taxon>
        <taxon>Fungi</taxon>
        <taxon>Dikarya</taxon>
        <taxon>Ascomycota</taxon>
        <taxon>Pezizomycotina</taxon>
        <taxon>Dothideomycetes</taxon>
        <taxon>Pleosporomycetidae</taxon>
        <taxon>Pleosporales</taxon>
        <taxon>Pleosporineae</taxon>
        <taxon>Phaeosphaeriaceae</taxon>
        <taxon>Parastagonospora</taxon>
    </lineage>
</organism>
<dbReference type="EMBL" id="CH445347">
    <property type="protein sequence ID" value="EAT79887.2"/>
    <property type="molecule type" value="Genomic_DNA"/>
</dbReference>
<evidence type="ECO:0000313" key="2">
    <source>
        <dbReference type="EMBL" id="EAT79887.2"/>
    </source>
</evidence>
<dbReference type="VEuPathDB" id="FungiDB:JI435_125890"/>
<feature type="compositionally biased region" description="Basic and acidic residues" evidence="1">
    <location>
        <begin position="142"/>
        <end position="161"/>
    </location>
</feature>
<dbReference type="InParanoid" id="Q0U6M5"/>
<sequence length="687" mass="77708">MSDVPASGPSERPPTKKETVDKWLNKTTYLEYETKQDLEILRKTSAIKIGEFLELLHTSGPRAWFLDESIDLSLSLLTDMKKKSNCFVLPIWDATQLCVIGSGARKVEASDDLLRESLQVGGKRWIIVPCNDGMLPAPSTAMKDDGKKGDKTKKGYKDGDRSIPSTPEETTDTSEQAKEGEPKVGEEESLPVSEESGKPKNASERGAVKSKTAKEGENEKSETDEPRSNDSEETDRVLKYSGTHWGLMIIDTETEVARWFDGLLDIKYKTRNGRRVASINHMLNAGTAAGKVLGQRGFSSRATRQKIQDMIRTQQESTKTADELPLCLDPRMMEMLGLNITVQQLLAALNQINGNENLNEEEPDKASDKEYRAQYEEAKKNNTLPRGIVSLAQFAEHVRYLKIEEANRAKGTKDSALTTRLEIDGIIYDIPRNDPKAWKSPTVPKTGVPRNTTKLPDFAHMDDKTLTQWLNLKGNKSTLDKSKTDKARHSSISSKAVLHMKYKKTFLSEPDADFENVWVFDTAVFNTGQEKDRLGASRIKYMLMRHYEPETLTYIQQYKSKKRDHDGGEHGRDPKKAKTTSLWVTCDDKVVENNLTDDIRADPRARDNDMMTYRALLFLNEGGRFEKEDDATCLSFWINTPGIFREGRDYIVRDGKRQCTRGPRFIRDMMVEAFTLDDDDDDAFAEP</sequence>
<dbReference type="AlphaFoldDB" id="Q0U6M5"/>
<dbReference type="RefSeq" id="XP_001802810.1">
    <property type="nucleotide sequence ID" value="XM_001802758.1"/>
</dbReference>
<reference evidence="3" key="1">
    <citation type="journal article" date="2007" name="Plant Cell">
        <title>Dothideomycete-plant interactions illuminated by genome sequencing and EST analysis of the wheat pathogen Stagonospora nodorum.</title>
        <authorList>
            <person name="Hane J.K."/>
            <person name="Lowe R.G."/>
            <person name="Solomon P.S."/>
            <person name="Tan K.C."/>
            <person name="Schoch C.L."/>
            <person name="Spatafora J.W."/>
            <person name="Crous P.W."/>
            <person name="Kodira C."/>
            <person name="Birren B.W."/>
            <person name="Galagan J.E."/>
            <person name="Torriani S.F."/>
            <person name="McDonald B.A."/>
            <person name="Oliver R.P."/>
        </authorList>
    </citation>
    <scope>NUCLEOTIDE SEQUENCE [LARGE SCALE GENOMIC DNA]</scope>
    <source>
        <strain evidence="3">SN15 / ATCC MYA-4574 / FGSC 10173</strain>
    </source>
</reference>
<evidence type="ECO:0000313" key="3">
    <source>
        <dbReference type="Proteomes" id="UP000001055"/>
    </source>
</evidence>
<gene>
    <name evidence="2" type="ORF">SNOG_12589</name>
</gene>
<dbReference type="HOGENOM" id="CLU_400676_0_0_1"/>
<feature type="compositionally biased region" description="Basic and acidic residues" evidence="1">
    <location>
        <begin position="195"/>
        <end position="235"/>
    </location>
</feature>
<dbReference type="Proteomes" id="UP000001055">
    <property type="component" value="Unassembled WGS sequence"/>
</dbReference>
<dbReference type="KEGG" id="pno:SNOG_12589"/>
<dbReference type="GeneID" id="5979721"/>
<proteinExistence type="predicted"/>
<protein>
    <submittedName>
        <fullName evidence="2">Uncharacterized protein</fullName>
    </submittedName>
</protein>
<feature type="compositionally biased region" description="Basic and acidic residues" evidence="1">
    <location>
        <begin position="175"/>
        <end position="186"/>
    </location>
</feature>
<feature type="region of interest" description="Disordered" evidence="1">
    <location>
        <begin position="134"/>
        <end position="235"/>
    </location>
</feature>
<accession>Q0U6M5</accession>